<comment type="caution">
    <text evidence="4">The sequence shown here is derived from an EMBL/GenBank/DDBJ whole genome shotgun (WGS) entry which is preliminary data.</text>
</comment>
<dbReference type="InterPro" id="IPR050221">
    <property type="entry name" value="26S_Proteasome_ATPase"/>
</dbReference>
<protein>
    <submittedName>
        <fullName evidence="4">ATP-binding protein</fullName>
    </submittedName>
</protein>
<evidence type="ECO:0000313" key="5">
    <source>
        <dbReference type="Proteomes" id="UP001165367"/>
    </source>
</evidence>
<evidence type="ECO:0000256" key="1">
    <source>
        <dbReference type="ARBA" id="ARBA00022741"/>
    </source>
</evidence>
<dbReference type="GO" id="GO:0005524">
    <property type="term" value="F:ATP binding"/>
    <property type="evidence" value="ECO:0007669"/>
    <property type="project" value="UniProtKB-KW"/>
</dbReference>
<dbReference type="PANTHER" id="PTHR23073">
    <property type="entry name" value="26S PROTEASOME REGULATORY SUBUNIT"/>
    <property type="match status" value="1"/>
</dbReference>
<proteinExistence type="predicted"/>
<dbReference type="InterPro" id="IPR027417">
    <property type="entry name" value="P-loop_NTPase"/>
</dbReference>
<evidence type="ECO:0000313" key="4">
    <source>
        <dbReference type="EMBL" id="MCG2615936.1"/>
    </source>
</evidence>
<organism evidence="4 5">
    <name type="scientific">Terrimonas ginsenosidimutans</name>
    <dbReference type="NCBI Taxonomy" id="2908004"/>
    <lineage>
        <taxon>Bacteria</taxon>
        <taxon>Pseudomonadati</taxon>
        <taxon>Bacteroidota</taxon>
        <taxon>Chitinophagia</taxon>
        <taxon>Chitinophagales</taxon>
        <taxon>Chitinophagaceae</taxon>
        <taxon>Terrimonas</taxon>
    </lineage>
</organism>
<gene>
    <name evidence="4" type="ORF">LZZ85_16690</name>
</gene>
<evidence type="ECO:0000256" key="2">
    <source>
        <dbReference type="ARBA" id="ARBA00022840"/>
    </source>
</evidence>
<reference evidence="4" key="1">
    <citation type="submission" date="2022-01" db="EMBL/GenBank/DDBJ databases">
        <authorList>
            <person name="Jo J.-H."/>
            <person name="Im W.-T."/>
        </authorList>
    </citation>
    <scope>NUCLEOTIDE SEQUENCE</scope>
    <source>
        <strain evidence="4">NA20</strain>
    </source>
</reference>
<feature type="domain" description="ATPase AAA-type core" evidence="3">
    <location>
        <begin position="69"/>
        <end position="176"/>
    </location>
</feature>
<keyword evidence="1" id="KW-0547">Nucleotide-binding</keyword>
<keyword evidence="5" id="KW-1185">Reference proteome</keyword>
<sequence length="179" mass="20335">MKSIRKSENLKKVNNEKLNLSKLAITKSLKDRLLPVLEQMSTRKGGSLTAEENIIWLDGMDKQRSLISAELIAKEVGRDLLRIDLSQIISKHTGETERNLDVIFKEASSTNSAVYFEEADALFGKRTEVRDAHDRYANIEVNAFLKRVEMFGGVVILTSARKSDIDPAFLRRLRFVVQL</sequence>
<dbReference type="EMBL" id="JAKLTR010000011">
    <property type="protein sequence ID" value="MCG2615936.1"/>
    <property type="molecule type" value="Genomic_DNA"/>
</dbReference>
<dbReference type="Pfam" id="PF00004">
    <property type="entry name" value="AAA"/>
    <property type="match status" value="1"/>
</dbReference>
<dbReference type="Proteomes" id="UP001165367">
    <property type="component" value="Unassembled WGS sequence"/>
</dbReference>
<keyword evidence="2 4" id="KW-0067">ATP-binding</keyword>
<dbReference type="Gene3D" id="3.40.50.300">
    <property type="entry name" value="P-loop containing nucleotide triphosphate hydrolases"/>
    <property type="match status" value="1"/>
</dbReference>
<dbReference type="SUPFAM" id="SSF52540">
    <property type="entry name" value="P-loop containing nucleoside triphosphate hydrolases"/>
    <property type="match status" value="1"/>
</dbReference>
<name>A0ABS9KUD0_9BACT</name>
<accession>A0ABS9KUD0</accession>
<dbReference type="InterPro" id="IPR003959">
    <property type="entry name" value="ATPase_AAA_core"/>
</dbReference>
<dbReference type="CDD" id="cd19481">
    <property type="entry name" value="RecA-like_protease"/>
    <property type="match status" value="1"/>
</dbReference>
<dbReference type="RefSeq" id="WP_237874474.1">
    <property type="nucleotide sequence ID" value="NZ_JAKLTR010000011.1"/>
</dbReference>
<evidence type="ECO:0000259" key="3">
    <source>
        <dbReference type="Pfam" id="PF00004"/>
    </source>
</evidence>